<reference evidence="1 2" key="1">
    <citation type="submission" date="2017-06" db="EMBL/GenBank/DDBJ databases">
        <title>Comparative genomic analysis of Ambrosia Fusariam Clade fungi.</title>
        <authorList>
            <person name="Stajich J.E."/>
            <person name="Carrillo J."/>
            <person name="Kijimoto T."/>
            <person name="Eskalen A."/>
            <person name="O'Donnell K."/>
            <person name="Kasson M."/>
        </authorList>
    </citation>
    <scope>NUCLEOTIDE SEQUENCE [LARGE SCALE GENOMIC DNA]</scope>
    <source>
        <strain evidence="1 2">NRRL62584</strain>
    </source>
</reference>
<organism evidence="1 2">
    <name type="scientific">Fusarium duplospermum</name>
    <dbReference type="NCBI Taxonomy" id="1325734"/>
    <lineage>
        <taxon>Eukaryota</taxon>
        <taxon>Fungi</taxon>
        <taxon>Dikarya</taxon>
        <taxon>Ascomycota</taxon>
        <taxon>Pezizomycotina</taxon>
        <taxon>Sordariomycetes</taxon>
        <taxon>Hypocreomycetidae</taxon>
        <taxon>Hypocreales</taxon>
        <taxon>Nectriaceae</taxon>
        <taxon>Fusarium</taxon>
        <taxon>Fusarium solani species complex</taxon>
    </lineage>
</organism>
<evidence type="ECO:0000313" key="1">
    <source>
        <dbReference type="EMBL" id="RSL48864.1"/>
    </source>
</evidence>
<keyword evidence="2" id="KW-1185">Reference proteome</keyword>
<evidence type="ECO:0000313" key="2">
    <source>
        <dbReference type="Proteomes" id="UP000288168"/>
    </source>
</evidence>
<comment type="caution">
    <text evidence="1">The sequence shown here is derived from an EMBL/GenBank/DDBJ whole genome shotgun (WGS) entry which is preliminary data.</text>
</comment>
<name>A0A428P775_9HYPO</name>
<dbReference type="EMBL" id="NKCI01000189">
    <property type="protein sequence ID" value="RSL48864.1"/>
    <property type="molecule type" value="Genomic_DNA"/>
</dbReference>
<dbReference type="Proteomes" id="UP000288168">
    <property type="component" value="Unassembled WGS sequence"/>
</dbReference>
<sequence length="129" mass="14981">MQELEKKRILRGRDVQNILSSLPKSLDATYERVLLQIDSDLVYEAKTALQWLFCCMRPLYLEEFVDASIINPDEEAPFSKDCQISPFDLVDLLPGLIKINPPPESSEYMFLPKHYTVTLAHFSVKEYLR</sequence>
<proteinExistence type="predicted"/>
<accession>A0A428P775</accession>
<dbReference type="PANTHER" id="PTHR10039">
    <property type="entry name" value="AMELOGENIN"/>
    <property type="match status" value="1"/>
</dbReference>
<dbReference type="PANTHER" id="PTHR10039:SF16">
    <property type="entry name" value="GPI INOSITOL-DEACYLASE"/>
    <property type="match status" value="1"/>
</dbReference>
<dbReference type="AlphaFoldDB" id="A0A428P775"/>
<gene>
    <name evidence="1" type="ORF">CEP54_012690</name>
</gene>
<dbReference type="OrthoDB" id="1577640at2759"/>
<protein>
    <submittedName>
        <fullName evidence="1">Uncharacterized protein</fullName>
    </submittedName>
</protein>